<evidence type="ECO:0000313" key="1">
    <source>
        <dbReference type="EMBL" id="KAI4378519.1"/>
    </source>
</evidence>
<keyword evidence="2" id="KW-1185">Reference proteome</keyword>
<name>A0ACB9RI37_9MYRT</name>
<proteinExistence type="predicted"/>
<reference evidence="2" key="1">
    <citation type="journal article" date="2023" name="Front. Plant Sci.">
        <title>Chromosomal-level genome assembly of Melastoma candidum provides insights into trichome evolution.</title>
        <authorList>
            <person name="Zhong Y."/>
            <person name="Wu W."/>
            <person name="Sun C."/>
            <person name="Zou P."/>
            <person name="Liu Y."/>
            <person name="Dai S."/>
            <person name="Zhou R."/>
        </authorList>
    </citation>
    <scope>NUCLEOTIDE SEQUENCE [LARGE SCALE GENOMIC DNA]</scope>
</reference>
<protein>
    <submittedName>
        <fullName evidence="1">Uncharacterized protein</fullName>
    </submittedName>
</protein>
<dbReference type="Proteomes" id="UP001057402">
    <property type="component" value="Chromosome 4"/>
</dbReference>
<organism evidence="1 2">
    <name type="scientific">Melastoma candidum</name>
    <dbReference type="NCBI Taxonomy" id="119954"/>
    <lineage>
        <taxon>Eukaryota</taxon>
        <taxon>Viridiplantae</taxon>
        <taxon>Streptophyta</taxon>
        <taxon>Embryophyta</taxon>
        <taxon>Tracheophyta</taxon>
        <taxon>Spermatophyta</taxon>
        <taxon>Magnoliopsida</taxon>
        <taxon>eudicotyledons</taxon>
        <taxon>Gunneridae</taxon>
        <taxon>Pentapetalae</taxon>
        <taxon>rosids</taxon>
        <taxon>malvids</taxon>
        <taxon>Myrtales</taxon>
        <taxon>Melastomataceae</taxon>
        <taxon>Melastomatoideae</taxon>
        <taxon>Melastomateae</taxon>
        <taxon>Melastoma</taxon>
    </lineage>
</organism>
<sequence>MSDTAGPLNSTSSFPVILSNNNDGNRVGSLGYCIGVSIGITLVIAVISLVSYYFTRSHRPFSAGSSNSSVRADAISWILNSRSIRPDGLNHVVLSVNEGLDDATISGFPKLLYSDVKRVRGMEESTAASCCSVCLADYKGNDGLRLLPDCGHLFHDKCIDPWLRSHPTCPVCRTSPVPTPLAEAVVTPGTS</sequence>
<gene>
    <name evidence="1" type="ORF">MLD38_015987</name>
</gene>
<accession>A0ACB9RI37</accession>
<evidence type="ECO:0000313" key="2">
    <source>
        <dbReference type="Proteomes" id="UP001057402"/>
    </source>
</evidence>
<comment type="caution">
    <text evidence="1">The sequence shown here is derived from an EMBL/GenBank/DDBJ whole genome shotgun (WGS) entry which is preliminary data.</text>
</comment>
<dbReference type="EMBL" id="CM042883">
    <property type="protein sequence ID" value="KAI4378519.1"/>
    <property type="molecule type" value="Genomic_DNA"/>
</dbReference>